<dbReference type="CDD" id="cd14503">
    <property type="entry name" value="PTP-bact"/>
    <property type="match status" value="1"/>
</dbReference>
<dbReference type="AlphaFoldDB" id="A0A1D9MCB8"/>
<proteinExistence type="predicted"/>
<dbReference type="NCBIfam" id="TIGR01244">
    <property type="entry name" value="TIGR01244 family sulfur transferase"/>
    <property type="match status" value="1"/>
</dbReference>
<organism evidence="2 3">
    <name type="scientific">Rhodobacter xanthinilyticus</name>
    <dbReference type="NCBI Taxonomy" id="1850250"/>
    <lineage>
        <taxon>Bacteria</taxon>
        <taxon>Pseudomonadati</taxon>
        <taxon>Pseudomonadota</taxon>
        <taxon>Alphaproteobacteria</taxon>
        <taxon>Rhodobacterales</taxon>
        <taxon>Rhodobacter group</taxon>
        <taxon>Rhodobacter</taxon>
    </lineage>
</organism>
<dbReference type="STRING" id="1850250.LPB142_09285"/>
<evidence type="ECO:0000259" key="1">
    <source>
        <dbReference type="Pfam" id="PF04273"/>
    </source>
</evidence>
<dbReference type="Proteomes" id="UP000176562">
    <property type="component" value="Chromosome"/>
</dbReference>
<keyword evidence="3" id="KW-1185">Reference proteome</keyword>
<accession>A0A1D9MCB8</accession>
<dbReference type="SUPFAM" id="SSF52799">
    <property type="entry name" value="(Phosphotyrosine protein) phosphatases II"/>
    <property type="match status" value="1"/>
</dbReference>
<sequence>MDLRKITPEFAVAPQLLPEDIAAVAALGYRVLIDNRPDEETDPGQDSAAMAALAAAAGLGFHYLPYYPGLMTPDLVADFEALMAGLEGPVLAYCRSGTRSSHLWAMSQAGRMPIEEIVGAAARAGYDHTGLMPLLAAHGAARVKNG</sequence>
<dbReference type="RefSeq" id="WP_068766866.1">
    <property type="nucleotide sequence ID" value="NZ_CP017781.1"/>
</dbReference>
<feature type="domain" description="Beta-lactamase hydrolase-like protein phosphatase-like" evidence="1">
    <location>
        <begin position="2"/>
        <end position="110"/>
    </location>
</feature>
<protein>
    <submittedName>
        <fullName evidence="2">TIGR01244 family protein</fullName>
    </submittedName>
</protein>
<reference evidence="2 3" key="1">
    <citation type="submission" date="2016-10" db="EMBL/GenBank/DDBJ databases">
        <title>Rhodobacter sp. LPB0142, isolated from sea water.</title>
        <authorList>
            <person name="Kim E."/>
            <person name="Yi H."/>
        </authorList>
    </citation>
    <scope>NUCLEOTIDE SEQUENCE [LARGE SCALE GENOMIC DNA]</scope>
    <source>
        <strain evidence="2 3">LPB0142</strain>
    </source>
</reference>
<dbReference type="GO" id="GO:0016787">
    <property type="term" value="F:hydrolase activity"/>
    <property type="evidence" value="ECO:0007669"/>
    <property type="project" value="InterPro"/>
</dbReference>
<evidence type="ECO:0000313" key="3">
    <source>
        <dbReference type="Proteomes" id="UP000176562"/>
    </source>
</evidence>
<dbReference type="KEGG" id="rhp:LPB142_09285"/>
<gene>
    <name evidence="2" type="ORF">LPB142_09285</name>
</gene>
<dbReference type="Pfam" id="PF04273">
    <property type="entry name" value="BLH_phosphatase"/>
    <property type="match status" value="1"/>
</dbReference>
<dbReference type="InterPro" id="IPR005939">
    <property type="entry name" value="BLH_phosphatase-like"/>
</dbReference>
<dbReference type="Gene3D" id="3.90.190.10">
    <property type="entry name" value="Protein tyrosine phosphatase superfamily"/>
    <property type="match status" value="1"/>
</dbReference>
<dbReference type="InterPro" id="IPR029021">
    <property type="entry name" value="Prot-tyrosine_phosphatase-like"/>
</dbReference>
<evidence type="ECO:0000313" key="2">
    <source>
        <dbReference type="EMBL" id="AOZ69481.1"/>
    </source>
</evidence>
<dbReference type="EMBL" id="CP017781">
    <property type="protein sequence ID" value="AOZ69481.1"/>
    <property type="molecule type" value="Genomic_DNA"/>
</dbReference>
<name>A0A1D9MCB8_9RHOB</name>